<dbReference type="OrthoDB" id="9805475at2"/>
<evidence type="ECO:0000256" key="5">
    <source>
        <dbReference type="ARBA" id="ARBA00022989"/>
    </source>
</evidence>
<dbReference type="InterPro" id="IPR018480">
    <property type="entry name" value="PNAcMuramoyl-5peptid_Trfase_CS"/>
</dbReference>
<keyword evidence="5 7" id="KW-1133">Transmembrane helix</keyword>
<keyword evidence="7" id="KW-1003">Cell membrane</keyword>
<evidence type="ECO:0000256" key="4">
    <source>
        <dbReference type="ARBA" id="ARBA00022692"/>
    </source>
</evidence>
<keyword evidence="7 9" id="KW-0479">Metal-binding</keyword>
<dbReference type="NCBIfam" id="TIGR00445">
    <property type="entry name" value="mraY"/>
    <property type="match status" value="1"/>
</dbReference>
<dbReference type="EC" id="2.7.8.13" evidence="7 8"/>
<dbReference type="Pfam" id="PF10555">
    <property type="entry name" value="MraY_sig1"/>
    <property type="match status" value="1"/>
</dbReference>
<comment type="pathway">
    <text evidence="7">Cell wall biogenesis; peptidoglycan biosynthesis.</text>
</comment>
<evidence type="ECO:0000313" key="11">
    <source>
        <dbReference type="Proteomes" id="UP000032452"/>
    </source>
</evidence>
<feature type="binding site" evidence="9">
    <location>
        <position position="209"/>
    </location>
    <ligand>
        <name>Mg(2+)</name>
        <dbReference type="ChEBI" id="CHEBI:18420"/>
    </ligand>
</feature>
<keyword evidence="11" id="KW-1185">Reference proteome</keyword>
<gene>
    <name evidence="7" type="primary">mraY</name>
    <name evidence="10" type="ORF">UH38_07430</name>
</gene>
<dbReference type="PANTHER" id="PTHR22926">
    <property type="entry name" value="PHOSPHO-N-ACETYLMURAMOYL-PENTAPEPTIDE-TRANSFERASE"/>
    <property type="match status" value="1"/>
</dbReference>
<dbReference type="Proteomes" id="UP000032452">
    <property type="component" value="Unassembled WGS sequence"/>
</dbReference>
<dbReference type="GO" id="GO:0051301">
    <property type="term" value="P:cell division"/>
    <property type="evidence" value="ECO:0007669"/>
    <property type="project" value="UniProtKB-KW"/>
</dbReference>
<dbReference type="UniPathway" id="UPA00219"/>
<dbReference type="PROSITE" id="PS01348">
    <property type="entry name" value="MRAY_2"/>
    <property type="match status" value="1"/>
</dbReference>
<comment type="caution">
    <text evidence="10">The sequence shown here is derived from an EMBL/GenBank/DDBJ whole genome shotgun (WGS) entry which is preliminary data.</text>
</comment>
<keyword evidence="7 9" id="KW-0460">Magnesium</keyword>
<evidence type="ECO:0000256" key="7">
    <source>
        <dbReference type="HAMAP-Rule" id="MF_00038"/>
    </source>
</evidence>
<dbReference type="PROSITE" id="PS01347">
    <property type="entry name" value="MRAY_1"/>
    <property type="match status" value="1"/>
</dbReference>
<dbReference type="Pfam" id="PF00953">
    <property type="entry name" value="Glycos_transf_4"/>
    <property type="match status" value="1"/>
</dbReference>
<comment type="catalytic activity">
    <reaction evidence="7">
        <text>UDP-N-acetyl-alpha-D-muramoyl-L-alanyl-gamma-D-glutamyl-meso-2,6-diaminopimeloyl-D-alanyl-D-alanine + di-trans,octa-cis-undecaprenyl phosphate = di-trans,octa-cis-undecaprenyl diphospho-N-acetyl-alpha-D-muramoyl-L-alanyl-D-glutamyl-meso-2,6-diaminopimeloyl-D-alanyl-D-alanine + UMP</text>
        <dbReference type="Rhea" id="RHEA:28386"/>
        <dbReference type="ChEBI" id="CHEBI:57865"/>
        <dbReference type="ChEBI" id="CHEBI:60392"/>
        <dbReference type="ChEBI" id="CHEBI:61386"/>
        <dbReference type="ChEBI" id="CHEBI:61387"/>
        <dbReference type="EC" id="2.7.8.13"/>
    </reaction>
</comment>
<feature type="transmembrane region" description="Helical" evidence="7">
    <location>
        <begin position="12"/>
        <end position="37"/>
    </location>
</feature>
<keyword evidence="7" id="KW-0132">Cell division</keyword>
<dbReference type="InterPro" id="IPR003524">
    <property type="entry name" value="PNAcMuramoyl-5peptid_Trfase"/>
</dbReference>
<dbReference type="CDD" id="cd06852">
    <property type="entry name" value="GT_MraY"/>
    <property type="match status" value="1"/>
</dbReference>
<dbReference type="EMBL" id="JYON01000006">
    <property type="protein sequence ID" value="KJH72259.1"/>
    <property type="molecule type" value="Genomic_DNA"/>
</dbReference>
<proteinExistence type="inferred from homology"/>
<protein>
    <recommendedName>
        <fullName evidence="7 8">Phospho-N-acetylmuramoyl-pentapeptide-transferase</fullName>
        <ecNumber evidence="7 8">2.7.8.13</ecNumber>
    </recommendedName>
    <alternativeName>
        <fullName evidence="7">UDP-MurNAc-pentapeptide phosphotransferase</fullName>
    </alternativeName>
</protein>
<feature type="binding site" evidence="9">
    <location>
        <position position="268"/>
    </location>
    <ligand>
        <name>Mg(2+)</name>
        <dbReference type="ChEBI" id="CHEBI:18420"/>
    </ligand>
</feature>
<comment type="subcellular location">
    <subcellularLocation>
        <location evidence="7">Cell membrane</location>
        <topology evidence="7">Multi-pass membrane protein</topology>
    </subcellularLocation>
    <subcellularLocation>
        <location evidence="1">Membrane</location>
        <topology evidence="1">Multi-pass membrane protein</topology>
    </subcellularLocation>
</comment>
<feature type="transmembrane region" description="Helical" evidence="7">
    <location>
        <begin position="49"/>
        <end position="70"/>
    </location>
</feature>
<keyword evidence="6 7" id="KW-0472">Membrane</keyword>
<dbReference type="PANTHER" id="PTHR22926:SF5">
    <property type="entry name" value="PHOSPHO-N-ACETYLMURAMOYL-PENTAPEPTIDE-TRANSFERASE HOMOLOG"/>
    <property type="match status" value="1"/>
</dbReference>
<feature type="transmembrane region" description="Helical" evidence="7">
    <location>
        <begin position="345"/>
        <end position="365"/>
    </location>
</feature>
<dbReference type="STRING" id="1618023.UH38_07430"/>
<organism evidence="10 11">
    <name type="scientific">Aliterella atlantica CENA595</name>
    <dbReference type="NCBI Taxonomy" id="1618023"/>
    <lineage>
        <taxon>Bacteria</taxon>
        <taxon>Bacillati</taxon>
        <taxon>Cyanobacteriota</taxon>
        <taxon>Cyanophyceae</taxon>
        <taxon>Chroococcidiopsidales</taxon>
        <taxon>Aliterellaceae</taxon>
        <taxon>Aliterella</taxon>
    </lineage>
</organism>
<dbReference type="HAMAP" id="MF_00038">
    <property type="entry name" value="MraY"/>
    <property type="match status" value="1"/>
</dbReference>
<dbReference type="GO" id="GO:0008360">
    <property type="term" value="P:regulation of cell shape"/>
    <property type="evidence" value="ECO:0007669"/>
    <property type="project" value="UniProtKB-KW"/>
</dbReference>
<dbReference type="GO" id="GO:0008963">
    <property type="term" value="F:phospho-N-acetylmuramoyl-pentapeptide-transferase activity"/>
    <property type="evidence" value="ECO:0007669"/>
    <property type="project" value="UniProtKB-UniRule"/>
</dbReference>
<feature type="transmembrane region" description="Helical" evidence="7">
    <location>
        <begin position="214"/>
        <end position="234"/>
    </location>
</feature>
<dbReference type="GO" id="GO:0046872">
    <property type="term" value="F:metal ion binding"/>
    <property type="evidence" value="ECO:0007669"/>
    <property type="project" value="UniProtKB-KW"/>
</dbReference>
<feature type="transmembrane region" description="Helical" evidence="7">
    <location>
        <begin position="277"/>
        <end position="300"/>
    </location>
</feature>
<keyword evidence="7" id="KW-0573">Peptidoglycan synthesis</keyword>
<sequence length="367" mass="38647">MEAKSSSRWSLNLSGTSLLISISTVLGTAVLLGDWLAHRLPWQLSSLTLPFGICALVTALLGYWVVPILLKLKTGQIIREDGPQAHLKKAGTPTMGGVFFVPVAVVFAILLSGFAADVIAVSALTLGYAAIGWLDDWQILRRKSNKGISPRMKLALQIGFGVAFCLWLAWSQSGNITTIALPFGFALPLGLLFWLLAAFVLVAESNATNLTDGVDGLAAGVAAIALLGLGALVAPTSTGLMVFCACMSGSCLGFLVHNRNPARVFMGDTGSLALGGALASVALLSNTLWALFIVGGIFFVETLSVMAQVSYYKATKGPDGVGKRLLKMAPLHHHLELSGWAETQVVATFYAITGVLALLCLAITFNQ</sequence>
<feature type="transmembrane region" description="Helical" evidence="7">
    <location>
        <begin position="154"/>
        <end position="170"/>
    </location>
</feature>
<evidence type="ECO:0000256" key="3">
    <source>
        <dbReference type="ARBA" id="ARBA00022679"/>
    </source>
</evidence>
<dbReference type="AlphaFoldDB" id="A0A0D8ZUY5"/>
<comment type="similarity">
    <text evidence="2 7">Belongs to the glycosyltransferase 4 family. MraY subfamily.</text>
</comment>
<evidence type="ECO:0000256" key="6">
    <source>
        <dbReference type="ARBA" id="ARBA00023136"/>
    </source>
</evidence>
<dbReference type="GO" id="GO:0009252">
    <property type="term" value="P:peptidoglycan biosynthetic process"/>
    <property type="evidence" value="ECO:0007669"/>
    <property type="project" value="UniProtKB-UniRule"/>
</dbReference>
<comment type="function">
    <text evidence="7">Catalyzes the initial step of the lipid cycle reactions in the biosynthesis of the cell wall peptidoglycan: transfers peptidoglycan precursor phospho-MurNAc-pentapeptide from UDP-MurNAc-pentapeptide onto the lipid carrier undecaprenyl phosphate, yielding undecaprenyl-pyrophosphoryl-MurNAc-pentapeptide, known as lipid I.</text>
</comment>
<comment type="cofactor">
    <cofactor evidence="7 9">
        <name>Mg(2+)</name>
        <dbReference type="ChEBI" id="CHEBI:18420"/>
    </cofactor>
</comment>
<evidence type="ECO:0000313" key="10">
    <source>
        <dbReference type="EMBL" id="KJH72259.1"/>
    </source>
</evidence>
<feature type="transmembrane region" description="Helical" evidence="7">
    <location>
        <begin position="118"/>
        <end position="134"/>
    </location>
</feature>
<keyword evidence="7" id="KW-0131">Cell cycle</keyword>
<dbReference type="PATRIC" id="fig|1618023.3.peg.3164"/>
<dbReference type="InterPro" id="IPR000715">
    <property type="entry name" value="Glycosyl_transferase_4"/>
</dbReference>
<dbReference type="GO" id="GO:0005886">
    <property type="term" value="C:plasma membrane"/>
    <property type="evidence" value="ECO:0007669"/>
    <property type="project" value="UniProtKB-SubCell"/>
</dbReference>
<keyword evidence="7" id="KW-0133">Cell shape</keyword>
<dbReference type="RefSeq" id="WP_045054018.1">
    <property type="nucleotide sequence ID" value="NZ_CAWMDP010000038.1"/>
</dbReference>
<keyword evidence="7" id="KW-0961">Cell wall biogenesis/degradation</keyword>
<feature type="transmembrane region" description="Helical" evidence="7">
    <location>
        <begin position="240"/>
        <end position="256"/>
    </location>
</feature>
<dbReference type="GO" id="GO:0071555">
    <property type="term" value="P:cell wall organization"/>
    <property type="evidence" value="ECO:0007669"/>
    <property type="project" value="UniProtKB-KW"/>
</dbReference>
<evidence type="ECO:0000256" key="9">
    <source>
        <dbReference type="PIRSR" id="PIRSR600715-1"/>
    </source>
</evidence>
<keyword evidence="3 7" id="KW-0808">Transferase</keyword>
<keyword evidence="4 7" id="KW-0812">Transmembrane</keyword>
<evidence type="ECO:0000256" key="8">
    <source>
        <dbReference type="NCBIfam" id="TIGR00445"/>
    </source>
</evidence>
<evidence type="ECO:0000256" key="2">
    <source>
        <dbReference type="ARBA" id="ARBA00005583"/>
    </source>
</evidence>
<evidence type="ECO:0000256" key="1">
    <source>
        <dbReference type="ARBA" id="ARBA00004141"/>
    </source>
</evidence>
<dbReference type="GO" id="GO:0051992">
    <property type="term" value="F:UDP-N-acetylmuramoyl-L-alanyl-D-glutamyl-meso-2,6-diaminopimelyl-D-alanyl-D-alanine:undecaprenyl-phosphate transferase activity"/>
    <property type="evidence" value="ECO:0007669"/>
    <property type="project" value="RHEA"/>
</dbReference>
<accession>A0A0D8ZUY5</accession>
<name>A0A0D8ZUY5_9CYAN</name>
<reference evidence="10 11" key="1">
    <citation type="submission" date="2015-02" db="EMBL/GenBank/DDBJ databases">
        <title>Draft genome of a novel marine cyanobacterium (Chroococcales) isolated from South Atlantic Ocean.</title>
        <authorList>
            <person name="Rigonato J."/>
            <person name="Alvarenga D.O."/>
            <person name="Branco L.H."/>
            <person name="Varani A.M."/>
            <person name="Brandini F.P."/>
            <person name="Fiore M.F."/>
        </authorList>
    </citation>
    <scope>NUCLEOTIDE SEQUENCE [LARGE SCALE GENOMIC DNA]</scope>
    <source>
        <strain evidence="10 11">CENA595</strain>
    </source>
</reference>
<feature type="transmembrane region" description="Helical" evidence="7">
    <location>
        <begin position="90"/>
        <end position="112"/>
    </location>
</feature>
<feature type="transmembrane region" description="Helical" evidence="7">
    <location>
        <begin position="176"/>
        <end position="202"/>
    </location>
</feature>